<dbReference type="InterPro" id="IPR035979">
    <property type="entry name" value="RBD_domain_sf"/>
</dbReference>
<feature type="domain" description="RRM" evidence="2">
    <location>
        <begin position="13"/>
        <end position="86"/>
    </location>
</feature>
<proteinExistence type="predicted"/>
<dbReference type="PROSITE" id="PS50102">
    <property type="entry name" value="RRM"/>
    <property type="match status" value="1"/>
</dbReference>
<comment type="caution">
    <text evidence="3">The sequence shown here is derived from an EMBL/GenBank/DDBJ whole genome shotgun (WGS) entry which is preliminary data.</text>
</comment>
<dbReference type="InterPro" id="IPR000504">
    <property type="entry name" value="RRM_dom"/>
</dbReference>
<evidence type="ECO:0000259" key="2">
    <source>
        <dbReference type="PROSITE" id="PS50102"/>
    </source>
</evidence>
<evidence type="ECO:0000256" key="1">
    <source>
        <dbReference type="PROSITE-ProRule" id="PRU00176"/>
    </source>
</evidence>
<dbReference type="PANTHER" id="PTHR15225">
    <property type="entry name" value="INTERFERON-INDUCED PROTEIN 35/NMI N-MYC/STAT INTERACTING PROTEIN"/>
    <property type="match status" value="1"/>
</dbReference>
<dbReference type="Pfam" id="PF23085">
    <property type="entry name" value="RRM_PARP14_3"/>
    <property type="match status" value="1"/>
</dbReference>
<dbReference type="InterPro" id="IPR012677">
    <property type="entry name" value="Nucleotide-bd_a/b_plait_sf"/>
</dbReference>
<sequence length="131" mass="14814">MAYALKPDDFASRKVIVKNLSPITKQEDIIIHFQRRGNGGGEVDSVHMLNERAAVVTFEESTVAESVLKRQHEIHGSLVTVELYRPLPDQVFGRVSGRIDPNTLNASNHSMKTILQQIQDETKVVWYLRST</sequence>
<dbReference type="PANTHER" id="PTHR15225:SF8">
    <property type="entry name" value="RNA-BINDING PROTEIN 43"/>
    <property type="match status" value="1"/>
</dbReference>
<keyword evidence="4" id="KW-1185">Reference proteome</keyword>
<dbReference type="SUPFAM" id="SSF54928">
    <property type="entry name" value="RNA-binding domain, RBD"/>
    <property type="match status" value="1"/>
</dbReference>
<dbReference type="SMART" id="SM00360">
    <property type="entry name" value="RRM"/>
    <property type="match status" value="1"/>
</dbReference>
<accession>A0ABN8NKI8</accession>
<protein>
    <recommendedName>
        <fullName evidence="2">RRM domain-containing protein</fullName>
    </recommendedName>
</protein>
<keyword evidence="1" id="KW-0694">RNA-binding</keyword>
<dbReference type="Proteomes" id="UP001159405">
    <property type="component" value="Unassembled WGS sequence"/>
</dbReference>
<evidence type="ECO:0000313" key="3">
    <source>
        <dbReference type="EMBL" id="CAH3112853.1"/>
    </source>
</evidence>
<evidence type="ECO:0000313" key="4">
    <source>
        <dbReference type="Proteomes" id="UP001159405"/>
    </source>
</evidence>
<name>A0ABN8NKI8_9CNID</name>
<organism evidence="3 4">
    <name type="scientific">Porites lobata</name>
    <dbReference type="NCBI Taxonomy" id="104759"/>
    <lineage>
        <taxon>Eukaryota</taxon>
        <taxon>Metazoa</taxon>
        <taxon>Cnidaria</taxon>
        <taxon>Anthozoa</taxon>
        <taxon>Hexacorallia</taxon>
        <taxon>Scleractinia</taxon>
        <taxon>Fungiina</taxon>
        <taxon>Poritidae</taxon>
        <taxon>Porites</taxon>
    </lineage>
</organism>
<dbReference type="Gene3D" id="3.30.70.330">
    <property type="match status" value="1"/>
</dbReference>
<gene>
    <name evidence="3" type="ORF">PLOB_00021522</name>
</gene>
<reference evidence="3 4" key="1">
    <citation type="submission" date="2022-05" db="EMBL/GenBank/DDBJ databases">
        <authorList>
            <consortium name="Genoscope - CEA"/>
            <person name="William W."/>
        </authorList>
    </citation>
    <scope>NUCLEOTIDE SEQUENCE [LARGE SCALE GENOMIC DNA]</scope>
</reference>
<dbReference type="EMBL" id="CALNXK010000025">
    <property type="protein sequence ID" value="CAH3112853.1"/>
    <property type="molecule type" value="Genomic_DNA"/>
</dbReference>